<proteinExistence type="predicted"/>
<sequence>LEVGVNIEVHGGQESPVDGEGGVRGALVSAISVEAESAVAIAGYPVGTAAAQAIWGCAGCFSSAHLP</sequence>
<dbReference type="Proteomes" id="UP000053286">
    <property type="component" value="Unassembled WGS sequence"/>
</dbReference>
<evidence type="ECO:0000313" key="1">
    <source>
        <dbReference type="EMBL" id="KFM01493.1"/>
    </source>
</evidence>
<evidence type="ECO:0000313" key="2">
    <source>
        <dbReference type="Proteomes" id="UP000053286"/>
    </source>
</evidence>
<gene>
    <name evidence="1" type="ORF">AS27_07368</name>
</gene>
<dbReference type="EMBL" id="KL225674">
    <property type="protein sequence ID" value="KFM01493.1"/>
    <property type="molecule type" value="Genomic_DNA"/>
</dbReference>
<keyword evidence="2" id="KW-1185">Reference proteome</keyword>
<accession>A0A087QJT9</accession>
<organism evidence="1 2">
    <name type="scientific">Aptenodytes forsteri</name>
    <name type="common">Emperor penguin</name>
    <dbReference type="NCBI Taxonomy" id="9233"/>
    <lineage>
        <taxon>Eukaryota</taxon>
        <taxon>Metazoa</taxon>
        <taxon>Chordata</taxon>
        <taxon>Craniata</taxon>
        <taxon>Vertebrata</taxon>
        <taxon>Euteleostomi</taxon>
        <taxon>Archelosauria</taxon>
        <taxon>Archosauria</taxon>
        <taxon>Dinosauria</taxon>
        <taxon>Saurischia</taxon>
        <taxon>Theropoda</taxon>
        <taxon>Coelurosauria</taxon>
        <taxon>Aves</taxon>
        <taxon>Neognathae</taxon>
        <taxon>Neoaves</taxon>
        <taxon>Aequornithes</taxon>
        <taxon>Sphenisciformes</taxon>
        <taxon>Spheniscidae</taxon>
        <taxon>Aptenodytes</taxon>
    </lineage>
</organism>
<protein>
    <submittedName>
        <fullName evidence="1">Uncharacterized protein</fullName>
    </submittedName>
</protein>
<name>A0A087QJT9_APTFO</name>
<reference evidence="1 2" key="1">
    <citation type="submission" date="2014-04" db="EMBL/GenBank/DDBJ databases">
        <title>Genome evolution of avian class.</title>
        <authorList>
            <person name="Zhang G."/>
            <person name="Li C."/>
        </authorList>
    </citation>
    <scope>NUCLEOTIDE SEQUENCE [LARGE SCALE GENOMIC DNA]</scope>
    <source>
        <strain evidence="1">BGI_AS27</strain>
    </source>
</reference>
<feature type="non-terminal residue" evidence="1">
    <location>
        <position position="67"/>
    </location>
</feature>
<dbReference type="AlphaFoldDB" id="A0A087QJT9"/>
<feature type="non-terminal residue" evidence="1">
    <location>
        <position position="1"/>
    </location>
</feature>